<evidence type="ECO:0000313" key="11">
    <source>
        <dbReference type="EMBL" id="EKC54715.1"/>
    </source>
</evidence>
<dbReference type="InterPro" id="IPR010998">
    <property type="entry name" value="Integrase_recombinase_N"/>
</dbReference>
<dbReference type="GO" id="GO:0007059">
    <property type="term" value="P:chromosome segregation"/>
    <property type="evidence" value="ECO:0007669"/>
    <property type="project" value="UniProtKB-KW"/>
</dbReference>
<accession>K1SLN6</accession>
<dbReference type="InterPro" id="IPR011010">
    <property type="entry name" value="DNA_brk_join_enz"/>
</dbReference>
<evidence type="ECO:0000256" key="2">
    <source>
        <dbReference type="ARBA" id="ARBA00022490"/>
    </source>
</evidence>
<dbReference type="GO" id="GO:0003677">
    <property type="term" value="F:DNA binding"/>
    <property type="evidence" value="ECO:0007669"/>
    <property type="project" value="UniProtKB-KW"/>
</dbReference>
<dbReference type="InterPro" id="IPR050090">
    <property type="entry name" value="Tyrosine_recombinase_XerCD"/>
</dbReference>
<feature type="domain" description="Tyr recombinase" evidence="9">
    <location>
        <begin position="106"/>
        <end position="288"/>
    </location>
</feature>
<keyword evidence="5" id="KW-0229">DNA integration</keyword>
<keyword evidence="6" id="KW-0238">DNA-binding</keyword>
<proteinExistence type="inferred from homology"/>
<evidence type="ECO:0000256" key="4">
    <source>
        <dbReference type="ARBA" id="ARBA00022829"/>
    </source>
</evidence>
<comment type="caution">
    <text evidence="11">The sequence shown here is derived from an EMBL/GenBank/DDBJ whole genome shotgun (WGS) entry which is preliminary data.</text>
</comment>
<dbReference type="Gene3D" id="1.10.443.10">
    <property type="entry name" value="Intergrase catalytic core"/>
    <property type="match status" value="1"/>
</dbReference>
<dbReference type="NCBIfam" id="NF001399">
    <property type="entry name" value="PRK00283.1"/>
    <property type="match status" value="1"/>
</dbReference>
<dbReference type="Pfam" id="PF00589">
    <property type="entry name" value="Phage_integrase"/>
    <property type="match status" value="1"/>
</dbReference>
<feature type="domain" description="Core-binding (CB)" evidence="10">
    <location>
        <begin position="1"/>
        <end position="85"/>
    </location>
</feature>
<dbReference type="PANTHER" id="PTHR30349">
    <property type="entry name" value="PHAGE INTEGRASE-RELATED"/>
    <property type="match status" value="1"/>
</dbReference>
<dbReference type="GO" id="GO:0051301">
    <property type="term" value="P:cell division"/>
    <property type="evidence" value="ECO:0007669"/>
    <property type="project" value="UniProtKB-KW"/>
</dbReference>
<gene>
    <name evidence="11" type="ORF">OBE_11945</name>
</gene>
<dbReference type="InterPro" id="IPR023009">
    <property type="entry name" value="Tyrosine_recombinase_XerC/XerD"/>
</dbReference>
<dbReference type="HAMAP" id="MF_01808">
    <property type="entry name" value="Recomb_XerC_XerD"/>
    <property type="match status" value="1"/>
</dbReference>
<dbReference type="NCBIfam" id="NF040815">
    <property type="entry name" value="recomb_XerA_Arch"/>
    <property type="match status" value="1"/>
</dbReference>
<evidence type="ECO:0000256" key="6">
    <source>
        <dbReference type="ARBA" id="ARBA00023125"/>
    </source>
</evidence>
<dbReference type="EMBL" id="AJWZ01008227">
    <property type="protein sequence ID" value="EKC54715.1"/>
    <property type="molecule type" value="Genomic_DNA"/>
</dbReference>
<dbReference type="GO" id="GO:0005737">
    <property type="term" value="C:cytoplasm"/>
    <property type="evidence" value="ECO:0007669"/>
    <property type="project" value="UniProtKB-SubCell"/>
</dbReference>
<evidence type="ECO:0000256" key="8">
    <source>
        <dbReference type="ARBA" id="ARBA00023306"/>
    </source>
</evidence>
<dbReference type="CDD" id="cd00798">
    <property type="entry name" value="INT_XerDC_C"/>
    <property type="match status" value="1"/>
</dbReference>
<evidence type="ECO:0000256" key="5">
    <source>
        <dbReference type="ARBA" id="ARBA00022908"/>
    </source>
</evidence>
<dbReference type="Gene3D" id="1.10.150.130">
    <property type="match status" value="1"/>
</dbReference>
<dbReference type="PROSITE" id="PS51898">
    <property type="entry name" value="TYR_RECOMBINASE"/>
    <property type="match status" value="1"/>
</dbReference>
<evidence type="ECO:0000256" key="3">
    <source>
        <dbReference type="ARBA" id="ARBA00022618"/>
    </source>
</evidence>
<keyword evidence="4" id="KW-0159">Chromosome partition</keyword>
<evidence type="ECO:0000256" key="1">
    <source>
        <dbReference type="ARBA" id="ARBA00004496"/>
    </source>
</evidence>
<sequence length="303" mass="35864">MKKNIEQFMDFLKYQRNYSDYTITSYKDDLEIYNKYLILNGLDYKSIEYSDIRYYLKYLKEQRGEKNSSICRNLSALRTFYNYLLTSNITKTNPFVYVNGPKKEKRLPRYFEYNELEELFNQPDLKTPFGQRNRLILEMLYATGVRVGELVNIKVKDINQTEKTILILGKGNKERMAHYGEYAAEILNLYLQDGYKKLNKNKLDYLFLNNKHTKLTERGVRDILDSIIKQTNLNKHISPHMLRHSFATHLLNEGCDILSVQNLLGHSSISATGIYTHVTTDHLKSVYYDRFPRAKMHSDDFKH</sequence>
<comment type="subcellular location">
    <subcellularLocation>
        <location evidence="1">Cytoplasm</location>
    </subcellularLocation>
</comment>
<dbReference type="AlphaFoldDB" id="K1SLN6"/>
<dbReference type="InterPro" id="IPR044068">
    <property type="entry name" value="CB"/>
</dbReference>
<keyword evidence="2" id="KW-0963">Cytoplasm</keyword>
<name>K1SLN6_9ZZZZ</name>
<protein>
    <submittedName>
        <fullName evidence="11">Site-specific tyrosine recombinase XerC</fullName>
    </submittedName>
</protein>
<dbReference type="GO" id="GO:0006310">
    <property type="term" value="P:DNA recombination"/>
    <property type="evidence" value="ECO:0007669"/>
    <property type="project" value="UniProtKB-KW"/>
</dbReference>
<evidence type="ECO:0000259" key="10">
    <source>
        <dbReference type="PROSITE" id="PS51900"/>
    </source>
</evidence>
<evidence type="ECO:0000259" key="9">
    <source>
        <dbReference type="PROSITE" id="PS51898"/>
    </source>
</evidence>
<keyword evidence="7" id="KW-0233">DNA recombination</keyword>
<dbReference type="PANTHER" id="PTHR30349:SF77">
    <property type="entry name" value="TYROSINE RECOMBINASE XERC"/>
    <property type="match status" value="1"/>
</dbReference>
<keyword evidence="8" id="KW-0131">Cell cycle</keyword>
<evidence type="ECO:0000256" key="7">
    <source>
        <dbReference type="ARBA" id="ARBA00023172"/>
    </source>
</evidence>
<dbReference type="PROSITE" id="PS51900">
    <property type="entry name" value="CB"/>
    <property type="match status" value="1"/>
</dbReference>
<dbReference type="Pfam" id="PF02899">
    <property type="entry name" value="Phage_int_SAM_1"/>
    <property type="match status" value="1"/>
</dbReference>
<organism evidence="11">
    <name type="scientific">human gut metagenome</name>
    <dbReference type="NCBI Taxonomy" id="408170"/>
    <lineage>
        <taxon>unclassified sequences</taxon>
        <taxon>metagenomes</taxon>
        <taxon>organismal metagenomes</taxon>
    </lineage>
</organism>
<reference evidence="11" key="1">
    <citation type="journal article" date="2013" name="Environ. Microbiol.">
        <title>Microbiota from the distal guts of lean and obese adolescents exhibit partial functional redundancy besides clear differences in community structure.</title>
        <authorList>
            <person name="Ferrer M."/>
            <person name="Ruiz A."/>
            <person name="Lanza F."/>
            <person name="Haange S.B."/>
            <person name="Oberbach A."/>
            <person name="Till H."/>
            <person name="Bargiela R."/>
            <person name="Campoy C."/>
            <person name="Segura M.T."/>
            <person name="Richter M."/>
            <person name="von Bergen M."/>
            <person name="Seifert J."/>
            <person name="Suarez A."/>
        </authorList>
    </citation>
    <scope>NUCLEOTIDE SEQUENCE</scope>
</reference>
<dbReference type="InterPro" id="IPR004107">
    <property type="entry name" value="Integrase_SAM-like_N"/>
</dbReference>
<keyword evidence="3" id="KW-0132">Cell division</keyword>
<dbReference type="InterPro" id="IPR002104">
    <property type="entry name" value="Integrase_catalytic"/>
</dbReference>
<dbReference type="InterPro" id="IPR013762">
    <property type="entry name" value="Integrase-like_cat_sf"/>
</dbReference>
<dbReference type="SUPFAM" id="SSF56349">
    <property type="entry name" value="DNA breaking-rejoining enzymes"/>
    <property type="match status" value="1"/>
</dbReference>
<dbReference type="GO" id="GO:0015074">
    <property type="term" value="P:DNA integration"/>
    <property type="evidence" value="ECO:0007669"/>
    <property type="project" value="UniProtKB-KW"/>
</dbReference>